<dbReference type="GO" id="GO:0005886">
    <property type="term" value="C:plasma membrane"/>
    <property type="evidence" value="ECO:0007669"/>
    <property type="project" value="TreeGrafter"/>
</dbReference>
<feature type="transmembrane region" description="Helical" evidence="5">
    <location>
        <begin position="191"/>
        <end position="212"/>
    </location>
</feature>
<feature type="transmembrane region" description="Helical" evidence="5">
    <location>
        <begin position="12"/>
        <end position="32"/>
    </location>
</feature>
<proteinExistence type="predicted"/>
<comment type="subcellular location">
    <subcellularLocation>
        <location evidence="1">Membrane</location>
        <topology evidence="1">Multi-pass membrane protein</topology>
    </subcellularLocation>
</comment>
<feature type="transmembrane region" description="Helical" evidence="5">
    <location>
        <begin position="67"/>
        <end position="98"/>
    </location>
</feature>
<feature type="transmembrane region" description="Helical" evidence="5">
    <location>
        <begin position="150"/>
        <end position="170"/>
    </location>
</feature>
<evidence type="ECO:0000256" key="4">
    <source>
        <dbReference type="ARBA" id="ARBA00023136"/>
    </source>
</evidence>
<organism evidence="7 8">
    <name type="scientific">Haloquadratum walsbyi (strain DSM 16854 / JCM 12705 / C23)</name>
    <dbReference type="NCBI Taxonomy" id="768065"/>
    <lineage>
        <taxon>Archaea</taxon>
        <taxon>Methanobacteriati</taxon>
        <taxon>Methanobacteriota</taxon>
        <taxon>Stenosarchaea group</taxon>
        <taxon>Halobacteria</taxon>
        <taxon>Halobacteriales</taxon>
        <taxon>Haloferacaceae</taxon>
        <taxon>Haloquadratum</taxon>
    </lineage>
</organism>
<reference evidence="7 8" key="1">
    <citation type="journal article" date="2011" name="PLoS ONE">
        <title>Haloquadratum walsbyi: limited diversity in a global pond.</title>
        <authorList>
            <person name="Dyall-Smith M."/>
            <person name="Pfeiffer F."/>
            <person name="Klee K."/>
            <person name="Palm P."/>
            <person name="Gross K."/>
            <person name="Schuster S.C."/>
            <person name="Rampp M."/>
            <person name="Oesterhelt D."/>
        </authorList>
    </citation>
    <scope>NUCLEOTIDE SEQUENCE [LARGE SCALE GENOMIC DNA]</scope>
    <source>
        <strain evidence="8">DSM 16854 / JCM 12705 / C23</strain>
    </source>
</reference>
<dbReference type="GeneID" id="12447301"/>
<dbReference type="GO" id="GO:0005262">
    <property type="term" value="F:calcium channel activity"/>
    <property type="evidence" value="ECO:0007669"/>
    <property type="project" value="TreeGrafter"/>
</dbReference>
<keyword evidence="4 5" id="KW-0472">Membrane</keyword>
<dbReference type="AlphaFoldDB" id="G0LKX7"/>
<dbReference type="InterPro" id="IPR044880">
    <property type="entry name" value="NCX_ion-bd_dom_sf"/>
</dbReference>
<evidence type="ECO:0000313" key="8">
    <source>
        <dbReference type="Proteomes" id="UP000007954"/>
    </source>
</evidence>
<dbReference type="Proteomes" id="UP000007954">
    <property type="component" value="Chromosome"/>
</dbReference>
<feature type="transmembrane region" description="Helical" evidence="5">
    <location>
        <begin position="224"/>
        <end position="244"/>
    </location>
</feature>
<keyword evidence="2 5" id="KW-0812">Transmembrane</keyword>
<feature type="transmembrane region" description="Helical" evidence="5">
    <location>
        <begin position="256"/>
        <end position="279"/>
    </location>
</feature>
<keyword evidence="3 5" id="KW-1133">Transmembrane helix</keyword>
<name>G0LKX7_HALWC</name>
<evidence type="ECO:0000256" key="1">
    <source>
        <dbReference type="ARBA" id="ARBA00004141"/>
    </source>
</evidence>
<dbReference type="OrthoDB" id="204563at2157"/>
<gene>
    <name evidence="7" type="ordered locus">Hqrw_2578</name>
</gene>
<sequence>MVLAGVVPQTPSVFIIVILVATGLVWIGTGWLEGAAERLSTYYGLPPVVQGSVVVAIGSSFPEFASVVFTAAAGVFSMGIGTIVGSAIFNILVIPALSGILAQQGVESNRNIVYKEAQFYMIAVSALIVTFALAVIYLPAPNRGELVGMITRPLAVIPLFVYLLYLFIQWQEVSDYTQDVSTDSIAVGREWGRLVAGLIAILIAIEQMVGAVEGLGSIIGIPEFLAGVTIIAAATSLPDTLVSVRAARSGDGTTSLGNVLGSNTFDLLVVIPVGVLIVGTVPVNFATAVPMFGVLTLATVLLFTVLRTDLTLTQRESYVLGAAYTLFIIWIIAESAGITGILKTV</sequence>
<evidence type="ECO:0000313" key="7">
    <source>
        <dbReference type="EMBL" id="CCC40417.1"/>
    </source>
</evidence>
<dbReference type="GO" id="GO:0008273">
    <property type="term" value="F:calcium, potassium:sodium antiporter activity"/>
    <property type="evidence" value="ECO:0007669"/>
    <property type="project" value="TreeGrafter"/>
</dbReference>
<dbReference type="RefSeq" id="WP_014556043.1">
    <property type="nucleotide sequence ID" value="NC_017459.1"/>
</dbReference>
<dbReference type="InterPro" id="IPR004481">
    <property type="entry name" value="K/Na/Ca-exchanger"/>
</dbReference>
<feature type="transmembrane region" description="Helical" evidence="5">
    <location>
        <begin position="119"/>
        <end position="138"/>
    </location>
</feature>
<dbReference type="Gene3D" id="1.20.1420.30">
    <property type="entry name" value="NCX, central ion-binding region"/>
    <property type="match status" value="1"/>
</dbReference>
<evidence type="ECO:0000256" key="3">
    <source>
        <dbReference type="ARBA" id="ARBA00022989"/>
    </source>
</evidence>
<feature type="domain" description="Sodium/calcium exchanger membrane region" evidence="6">
    <location>
        <begin position="15"/>
        <end position="170"/>
    </location>
</feature>
<accession>G0LKX7</accession>
<dbReference type="InterPro" id="IPR004837">
    <property type="entry name" value="NaCa_Exmemb"/>
</dbReference>
<dbReference type="GO" id="GO:0006874">
    <property type="term" value="P:intracellular calcium ion homeostasis"/>
    <property type="evidence" value="ECO:0007669"/>
    <property type="project" value="TreeGrafter"/>
</dbReference>
<protein>
    <submittedName>
        <fullName evidence="7">Homolog to sodium/calcium antiporter</fullName>
    </submittedName>
</protein>
<evidence type="ECO:0000256" key="2">
    <source>
        <dbReference type="ARBA" id="ARBA00022692"/>
    </source>
</evidence>
<evidence type="ECO:0000259" key="6">
    <source>
        <dbReference type="Pfam" id="PF01699"/>
    </source>
</evidence>
<feature type="transmembrane region" description="Helical" evidence="5">
    <location>
        <begin position="285"/>
        <end position="306"/>
    </location>
</feature>
<dbReference type="Pfam" id="PF01699">
    <property type="entry name" value="Na_Ca_ex"/>
    <property type="match status" value="2"/>
</dbReference>
<dbReference type="HOGENOM" id="CLU_007948_0_0_2"/>
<feature type="transmembrane region" description="Helical" evidence="5">
    <location>
        <begin position="44"/>
        <end position="61"/>
    </location>
</feature>
<evidence type="ECO:0000256" key="5">
    <source>
        <dbReference type="SAM" id="Phobius"/>
    </source>
</evidence>
<dbReference type="PANTHER" id="PTHR10846">
    <property type="entry name" value="SODIUM/POTASSIUM/CALCIUM EXCHANGER"/>
    <property type="match status" value="1"/>
</dbReference>
<dbReference type="KEGG" id="hwc:Hqrw_2578"/>
<feature type="domain" description="Sodium/calcium exchanger membrane region" evidence="6">
    <location>
        <begin position="191"/>
        <end position="332"/>
    </location>
</feature>
<feature type="transmembrane region" description="Helical" evidence="5">
    <location>
        <begin position="318"/>
        <end position="342"/>
    </location>
</feature>
<dbReference type="EMBL" id="FR746099">
    <property type="protein sequence ID" value="CCC40417.1"/>
    <property type="molecule type" value="Genomic_DNA"/>
</dbReference>
<dbReference type="PANTHER" id="PTHR10846:SF8">
    <property type="entry name" value="INNER MEMBRANE PROTEIN YRBG"/>
    <property type="match status" value="1"/>
</dbReference>